<dbReference type="Proteomes" id="UP001235874">
    <property type="component" value="Chromosome"/>
</dbReference>
<dbReference type="PANTHER" id="PTHR37809">
    <property type="entry name" value="RIBOSOMAL PROTEIN S12 METHYLTHIOTRANSFERASE ACCESSORY FACTOR YCAO"/>
    <property type="match status" value="1"/>
</dbReference>
<proteinExistence type="predicted"/>
<dbReference type="AlphaFoldDB" id="A0AAJ6L4U7"/>
<dbReference type="InterPro" id="IPR027624">
    <property type="entry name" value="TOMM_cyclo_SagD"/>
</dbReference>
<protein>
    <submittedName>
        <fullName evidence="2">TOMM leader peptide-binding protein</fullName>
    </submittedName>
</protein>
<dbReference type="PANTHER" id="PTHR37809:SF1">
    <property type="entry name" value="RIBOSOMAL PROTEIN S12 METHYLTHIOTRANSFERASE ACCESSORY FACTOR YCAO"/>
    <property type="match status" value="1"/>
</dbReference>
<dbReference type="NCBIfam" id="TIGR03882">
    <property type="entry name" value="cyclo_dehyd_2"/>
    <property type="match status" value="1"/>
</dbReference>
<dbReference type="NCBIfam" id="TIGR03604">
    <property type="entry name" value="TOMM_cyclo_SagD"/>
    <property type="match status" value="1"/>
</dbReference>
<keyword evidence="3" id="KW-1185">Reference proteome</keyword>
<evidence type="ECO:0000313" key="3">
    <source>
        <dbReference type="Proteomes" id="UP001235874"/>
    </source>
</evidence>
<evidence type="ECO:0000313" key="2">
    <source>
        <dbReference type="EMBL" id="WLS44998.1"/>
    </source>
</evidence>
<evidence type="ECO:0000259" key="1">
    <source>
        <dbReference type="PROSITE" id="PS51664"/>
    </source>
</evidence>
<dbReference type="InterPro" id="IPR022291">
    <property type="entry name" value="Bacteriocin_synth_cyclodeHase"/>
</dbReference>
<dbReference type="Pfam" id="PF02624">
    <property type="entry name" value="YcaO"/>
    <property type="match status" value="1"/>
</dbReference>
<dbReference type="KEGG" id="mprn:Q3V37_27105"/>
<sequence>MGVASDSSTYGVRLLGTGVLHRAVETAVRPLPTDDGRGVDVFVADDRSDQVSAAARRARAAGRAFLPVYPTLRGVRIGPFTVAGRSGCHHCVQVRSYRARVGAAPHRSALWQGLYDGTVTAPAPTFGTPLRTVIAALVADELDRVAQGAAVRCDQAVLEVDTATLAISRHRLIAEPGCALCGDLPDDDPSAGDLRLVSRPKRAPDDYRSRSLHQEYESLTAATVDARIGLFSSVTVHHKDSMIVAEAVGGPVCCDELSGFGRAFTYPVSVSVAIAEALERLGGDTPRARRTSVRGSFAELGADRAIDPATLGVPRTPPDDRSVPYRPDQPLTWVYAYSFRRAAPVLVPETLAYYGSHSTGFGPENSNGCALGANLEEAILHGLFEVAERDAFLATWYARLPAPRIDPMSSASPRTRLLVRWLERTSGCELHAFDITMPEGLPAVWLMLVDDDARPGLPRVRCGAGAHLDPERALWSALVEIASFADATRAMVAADTTAPDLVADSDLVRTMEDHLFAAASPDSWPRFGFLYERREVLSMAAAFPPEGRYQPADDLLADLRHVVGRYLDAGFDVVAVDQTGREQEAVGLTSVKVLVPGLLPMSFGHRNRRVDLPRLRELPVRLGHRSRPLTPAEVNPYPHPFP</sequence>
<dbReference type="PROSITE" id="PS51664">
    <property type="entry name" value="YCAO"/>
    <property type="match status" value="1"/>
</dbReference>
<dbReference type="Gene3D" id="3.30.1330.230">
    <property type="match status" value="1"/>
</dbReference>
<dbReference type="RefSeq" id="WP_053657550.1">
    <property type="nucleotide sequence ID" value="NZ_CP130472.1"/>
</dbReference>
<dbReference type="Gene3D" id="3.40.50.720">
    <property type="entry name" value="NAD(P)-binding Rossmann-like Domain"/>
    <property type="match status" value="1"/>
</dbReference>
<name>A0AAJ6L4U7_9ACTN</name>
<reference evidence="2 3" key="1">
    <citation type="submission" date="2023-07" db="EMBL/GenBank/DDBJ databases">
        <title>Micromonospora profundi TRM 95458 converts glycerol to a new osmotic compound.</title>
        <authorList>
            <person name="Lu D."/>
        </authorList>
    </citation>
    <scope>NUCLEOTIDE SEQUENCE [LARGE SCALE GENOMIC DNA]</scope>
    <source>
        <strain evidence="2 3">TRM95458</strain>
    </source>
</reference>
<accession>A0AAJ6L4U7</accession>
<gene>
    <name evidence="2" type="ORF">Q3V37_27105</name>
</gene>
<dbReference type="EMBL" id="CP130472">
    <property type="protein sequence ID" value="WLS44998.1"/>
    <property type="molecule type" value="Genomic_DNA"/>
</dbReference>
<dbReference type="InterPro" id="IPR003776">
    <property type="entry name" value="YcaO-like_dom"/>
</dbReference>
<organism evidence="2 3">
    <name type="scientific">Micromonospora profundi</name>
    <dbReference type="NCBI Taxonomy" id="1420889"/>
    <lineage>
        <taxon>Bacteria</taxon>
        <taxon>Bacillati</taxon>
        <taxon>Actinomycetota</taxon>
        <taxon>Actinomycetes</taxon>
        <taxon>Micromonosporales</taxon>
        <taxon>Micromonosporaceae</taxon>
        <taxon>Micromonospora</taxon>
    </lineage>
</organism>
<feature type="domain" description="YcaO" evidence="1">
    <location>
        <begin position="261"/>
        <end position="642"/>
    </location>
</feature>